<dbReference type="Gene3D" id="3.30.200.70">
    <property type="match status" value="1"/>
</dbReference>
<dbReference type="RefSeq" id="WP_204427598.1">
    <property type="nucleotide sequence ID" value="NZ_ARXL01000071.1"/>
</dbReference>
<evidence type="ECO:0000256" key="8">
    <source>
        <dbReference type="ARBA" id="ARBA00022840"/>
    </source>
</evidence>
<keyword evidence="7 11" id="KW-0418">Kinase</keyword>
<dbReference type="Proteomes" id="UP001108027">
    <property type="component" value="Unassembled WGS sequence"/>
</dbReference>
<evidence type="ECO:0000256" key="6">
    <source>
        <dbReference type="ARBA" id="ARBA00022741"/>
    </source>
</evidence>
<feature type="active site" evidence="11">
    <location>
        <position position="222"/>
    </location>
</feature>
<evidence type="ECO:0000256" key="2">
    <source>
        <dbReference type="ARBA" id="ARBA00022527"/>
    </source>
</evidence>
<feature type="active site" description="Proton acceptor" evidence="11">
    <location>
        <position position="205"/>
    </location>
</feature>
<dbReference type="AlphaFoldDB" id="A0A9Q3YT47"/>
<proteinExistence type="inferred from homology"/>
<dbReference type="InterPro" id="IPR011009">
    <property type="entry name" value="Kinase-like_dom_sf"/>
</dbReference>
<sequence>MNQGGAGHHPFDDLTPDVILDAVDGAGFLTDGRLLALNSFENRVYQVGLEEADPVVTKFYRPARWSDAQILEEHAFSRFLRDQDLPVVAPLANAAGDTLFVHAGFRFAVFPRQGGHAPELDNDDHLRLLGRTLARWHAAGNDRPFQARPVLDIVGDSRAAADYVNGGVVDPNFAGRYRDLSAALLEAMTERLRDQSWVAINVHGDCHTGNILWRDDKPHFVDLDDSLRGPAMQDLWMLLSGDHLENQQQLRVLAEGYETFLPFPWAQRRLIEPLRTRRILRHSAWLAERWDDPAFPPAFPWFESPRYWQDHLNDLEQQLAALTREDRG</sequence>
<evidence type="ECO:0000256" key="5">
    <source>
        <dbReference type="ARBA" id="ARBA00022723"/>
    </source>
</evidence>
<dbReference type="InterPro" id="IPR032882">
    <property type="entry name" value="SrkA/RdoA"/>
</dbReference>
<dbReference type="HAMAP" id="MF_01497">
    <property type="entry name" value="SrkA_kinase"/>
    <property type="match status" value="1"/>
</dbReference>
<evidence type="ECO:0000256" key="10">
    <source>
        <dbReference type="ARBA" id="ARBA00023016"/>
    </source>
</evidence>
<comment type="caution">
    <text evidence="13">The sequence shown here is derived from an EMBL/GenBank/DDBJ whole genome shotgun (WGS) entry which is preliminary data.</text>
</comment>
<feature type="site" description="ATP" evidence="11">
    <location>
        <position position="39"/>
    </location>
</feature>
<comment type="subunit">
    <text evidence="11">Monomer.</text>
</comment>
<keyword evidence="14" id="KW-1185">Reference proteome</keyword>
<comment type="function">
    <text evidence="11">A protein kinase that phosphorylates Ser and Thr residues. Probably acts to suppress the effects of stress linked to accumulation of reactive oxygen species. Probably involved in the extracytoplasmic stress response.</text>
</comment>
<evidence type="ECO:0000259" key="12">
    <source>
        <dbReference type="Pfam" id="PF01636"/>
    </source>
</evidence>
<name>A0A9Q3YT47_9GAMM</name>
<dbReference type="GO" id="GO:0004674">
    <property type="term" value="F:protein serine/threonine kinase activity"/>
    <property type="evidence" value="ECO:0007669"/>
    <property type="project" value="UniProtKB-UniRule"/>
</dbReference>
<dbReference type="InterPro" id="IPR002575">
    <property type="entry name" value="Aminoglycoside_PTrfase"/>
</dbReference>
<evidence type="ECO:0000313" key="13">
    <source>
        <dbReference type="EMBL" id="MCC4310248.1"/>
    </source>
</evidence>
<keyword evidence="1 11" id="KW-0963">Cytoplasm</keyword>
<dbReference type="GO" id="GO:0005737">
    <property type="term" value="C:cytoplasm"/>
    <property type="evidence" value="ECO:0007669"/>
    <property type="project" value="UniProtKB-SubCell"/>
</dbReference>
<keyword evidence="4 11" id="KW-0808">Transferase</keyword>
<dbReference type="Pfam" id="PF01636">
    <property type="entry name" value="APH"/>
    <property type="match status" value="1"/>
</dbReference>
<dbReference type="GO" id="GO:0005524">
    <property type="term" value="F:ATP binding"/>
    <property type="evidence" value="ECO:0007669"/>
    <property type="project" value="UniProtKB-UniRule"/>
</dbReference>
<dbReference type="NCBIfam" id="NF008738">
    <property type="entry name" value="PRK11768.1"/>
    <property type="match status" value="1"/>
</dbReference>
<dbReference type="Gene3D" id="1.10.510.10">
    <property type="entry name" value="Transferase(Phosphotransferase) domain 1"/>
    <property type="match status" value="1"/>
</dbReference>
<evidence type="ECO:0000313" key="14">
    <source>
        <dbReference type="Proteomes" id="UP001108027"/>
    </source>
</evidence>
<keyword evidence="6 11" id="KW-0547">Nucleotide-binding</keyword>
<evidence type="ECO:0000256" key="1">
    <source>
        <dbReference type="ARBA" id="ARBA00022490"/>
    </source>
</evidence>
<evidence type="ECO:0000256" key="4">
    <source>
        <dbReference type="ARBA" id="ARBA00022679"/>
    </source>
</evidence>
<comment type="catalytic activity">
    <reaction evidence="11">
        <text>L-threonyl-[protein] + ATP = O-phospho-L-threonyl-[protein] + ADP + H(+)</text>
        <dbReference type="Rhea" id="RHEA:46608"/>
        <dbReference type="Rhea" id="RHEA-COMP:11060"/>
        <dbReference type="Rhea" id="RHEA-COMP:11605"/>
        <dbReference type="ChEBI" id="CHEBI:15378"/>
        <dbReference type="ChEBI" id="CHEBI:30013"/>
        <dbReference type="ChEBI" id="CHEBI:30616"/>
        <dbReference type="ChEBI" id="CHEBI:61977"/>
        <dbReference type="ChEBI" id="CHEBI:456216"/>
        <dbReference type="EC" id="2.7.11.1"/>
    </reaction>
</comment>
<evidence type="ECO:0000256" key="7">
    <source>
        <dbReference type="ARBA" id="ARBA00022777"/>
    </source>
</evidence>
<dbReference type="PANTHER" id="PTHR39573">
    <property type="entry name" value="STRESS RESPONSE KINASE A"/>
    <property type="match status" value="1"/>
</dbReference>
<dbReference type="Gene3D" id="1.20.1270.170">
    <property type="match status" value="1"/>
</dbReference>
<reference evidence="13" key="1">
    <citation type="submission" date="2021-10" db="EMBL/GenBank/DDBJ databases">
        <title>The diversity and Nitrogen Metabolism of Culturable Nitrate-Utilizing Bacteria Within the Oxygen Minimum Zone of the Changjiang (Yangtze River)Estuary.</title>
        <authorList>
            <person name="Zhang D."/>
            <person name="Zheng J."/>
            <person name="Liu S."/>
            <person name="He W."/>
        </authorList>
    </citation>
    <scope>NUCLEOTIDE SEQUENCE</scope>
    <source>
        <strain evidence="13">FXH-223</strain>
    </source>
</reference>
<keyword evidence="8 11" id="KW-0067">ATP-binding</keyword>
<dbReference type="EC" id="2.7.11.1" evidence="11"/>
<keyword evidence="3 11" id="KW-0597">Phosphoprotein</keyword>
<keyword evidence="2 11" id="KW-0723">Serine/threonine-protein kinase</keyword>
<organism evidence="13 14">
    <name type="scientific">Alloalcanivorax marinus</name>
    <dbReference type="NCBI Taxonomy" id="1177169"/>
    <lineage>
        <taxon>Bacteria</taxon>
        <taxon>Pseudomonadati</taxon>
        <taxon>Pseudomonadota</taxon>
        <taxon>Gammaproteobacteria</taxon>
        <taxon>Oceanospirillales</taxon>
        <taxon>Alcanivoracaceae</taxon>
        <taxon>Alloalcanivorax</taxon>
    </lineage>
</organism>
<accession>A0A9Q3YT47</accession>
<dbReference type="SUPFAM" id="SSF56112">
    <property type="entry name" value="Protein kinase-like (PK-like)"/>
    <property type="match status" value="1"/>
</dbReference>
<comment type="similarity">
    <text evidence="11">Belongs to the SrkA/RdoA protein kinase family.</text>
</comment>
<keyword evidence="5 11" id="KW-0479">Metal-binding</keyword>
<feature type="binding site" evidence="11">
    <location>
        <position position="222"/>
    </location>
    <ligand>
        <name>Mg(2+)</name>
        <dbReference type="ChEBI" id="CHEBI:18420"/>
    </ligand>
</feature>
<comment type="catalytic activity">
    <reaction evidence="11">
        <text>L-seryl-[protein] + ATP = O-phospho-L-seryl-[protein] + ADP + H(+)</text>
        <dbReference type="Rhea" id="RHEA:17989"/>
        <dbReference type="Rhea" id="RHEA-COMP:9863"/>
        <dbReference type="Rhea" id="RHEA-COMP:11604"/>
        <dbReference type="ChEBI" id="CHEBI:15378"/>
        <dbReference type="ChEBI" id="CHEBI:29999"/>
        <dbReference type="ChEBI" id="CHEBI:30616"/>
        <dbReference type="ChEBI" id="CHEBI:83421"/>
        <dbReference type="ChEBI" id="CHEBI:456216"/>
        <dbReference type="EC" id="2.7.11.1"/>
    </reaction>
</comment>
<comment type="cofactor">
    <cofactor evidence="11">
        <name>Mg(2+)</name>
        <dbReference type="ChEBI" id="CHEBI:18420"/>
    </cofactor>
</comment>
<feature type="domain" description="Aminoglycoside phosphotransferase" evidence="12">
    <location>
        <begin position="39"/>
        <end position="269"/>
    </location>
</feature>
<protein>
    <recommendedName>
        <fullName evidence="11">Stress response kinase A</fullName>
        <ecNumber evidence="11">2.7.11.1</ecNumber>
    </recommendedName>
    <alternativeName>
        <fullName evidence="11">Serine/threonine-protein kinase SrkA</fullName>
    </alternativeName>
</protein>
<keyword evidence="9 11" id="KW-0460">Magnesium</keyword>
<gene>
    <name evidence="11" type="primary">srkA</name>
    <name evidence="13" type="ORF">LL252_16885</name>
</gene>
<dbReference type="EMBL" id="JAJGNA010000032">
    <property type="protein sequence ID" value="MCC4310248.1"/>
    <property type="molecule type" value="Genomic_DNA"/>
</dbReference>
<evidence type="ECO:0000256" key="11">
    <source>
        <dbReference type="HAMAP-Rule" id="MF_01497"/>
    </source>
</evidence>
<feature type="binding site" evidence="11">
    <location>
        <position position="210"/>
    </location>
    <ligand>
        <name>Mg(2+)</name>
        <dbReference type="ChEBI" id="CHEBI:18420"/>
    </ligand>
</feature>
<evidence type="ECO:0000256" key="9">
    <source>
        <dbReference type="ARBA" id="ARBA00022842"/>
    </source>
</evidence>
<dbReference type="GO" id="GO:0000287">
    <property type="term" value="F:magnesium ion binding"/>
    <property type="evidence" value="ECO:0007669"/>
    <property type="project" value="UniProtKB-UniRule"/>
</dbReference>
<evidence type="ECO:0000256" key="3">
    <source>
        <dbReference type="ARBA" id="ARBA00022553"/>
    </source>
</evidence>
<dbReference type="PANTHER" id="PTHR39573:SF1">
    <property type="entry name" value="STRESS RESPONSE KINASE A"/>
    <property type="match status" value="1"/>
</dbReference>
<keyword evidence="10 11" id="KW-0346">Stress response</keyword>
<comment type="subcellular location">
    <subcellularLocation>
        <location evidence="11">Cytoplasm</location>
    </subcellularLocation>
</comment>